<comment type="caution">
    <text evidence="1">The sequence shown here is derived from an EMBL/GenBank/DDBJ whole genome shotgun (WGS) entry which is preliminary data.</text>
</comment>
<keyword evidence="2" id="KW-1185">Reference proteome</keyword>
<evidence type="ECO:0000313" key="2">
    <source>
        <dbReference type="Proteomes" id="UP000011135"/>
    </source>
</evidence>
<proteinExistence type="predicted"/>
<dbReference type="EMBL" id="AMZN01000004">
    <property type="protein sequence ID" value="ELR73574.1"/>
    <property type="molecule type" value="Genomic_DNA"/>
</dbReference>
<organism evidence="1 2">
    <name type="scientific">Fulvivirga imtechensis AK7</name>
    <dbReference type="NCBI Taxonomy" id="1237149"/>
    <lineage>
        <taxon>Bacteria</taxon>
        <taxon>Pseudomonadati</taxon>
        <taxon>Bacteroidota</taxon>
        <taxon>Cytophagia</taxon>
        <taxon>Cytophagales</taxon>
        <taxon>Fulvivirgaceae</taxon>
        <taxon>Fulvivirga</taxon>
    </lineage>
</organism>
<dbReference type="AlphaFoldDB" id="L8K0X3"/>
<name>L8K0X3_9BACT</name>
<dbReference type="RefSeq" id="WP_009577794.1">
    <property type="nucleotide sequence ID" value="NZ_AMZN01000004.1"/>
</dbReference>
<dbReference type="Proteomes" id="UP000011135">
    <property type="component" value="Unassembled WGS sequence"/>
</dbReference>
<protein>
    <submittedName>
        <fullName evidence="1">Uncharacterized protein</fullName>
    </submittedName>
</protein>
<gene>
    <name evidence="1" type="ORF">C900_02659</name>
</gene>
<reference evidence="1 2" key="1">
    <citation type="submission" date="2012-12" db="EMBL/GenBank/DDBJ databases">
        <title>Genome assembly of Fulvivirga imtechensis AK7.</title>
        <authorList>
            <person name="Nupur N."/>
            <person name="Khatri I."/>
            <person name="Kumar R."/>
            <person name="Subramanian S."/>
            <person name="Pinnaka A."/>
        </authorList>
    </citation>
    <scope>NUCLEOTIDE SEQUENCE [LARGE SCALE GENOMIC DNA]</scope>
    <source>
        <strain evidence="1 2">AK7</strain>
    </source>
</reference>
<accession>L8K0X3</accession>
<evidence type="ECO:0000313" key="1">
    <source>
        <dbReference type="EMBL" id="ELR73574.1"/>
    </source>
</evidence>
<dbReference type="STRING" id="1237149.C900_02659"/>
<sequence>MINFSLKRTSWNLRKAVTKSVDASYLKHFNQAVINWELNLQEERMKRSYNI</sequence>